<dbReference type="Proteomes" id="UP000187074">
    <property type="component" value="Unassembled WGS sequence"/>
</dbReference>
<gene>
    <name evidence="7" type="ORF">BK123_20175</name>
</gene>
<evidence type="ECO:0000256" key="1">
    <source>
        <dbReference type="ARBA" id="ARBA00022475"/>
    </source>
</evidence>
<proteinExistence type="predicted"/>
<dbReference type="SUPFAM" id="SSF53850">
    <property type="entry name" value="Periplasmic binding protein-like II"/>
    <property type="match status" value="1"/>
</dbReference>
<comment type="caution">
    <text evidence="7">The sequence shown here is derived from an EMBL/GenBank/DDBJ whole genome shotgun (WGS) entry which is preliminary data.</text>
</comment>
<accession>A0A1R1AY45</accession>
<dbReference type="PROSITE" id="PS51257">
    <property type="entry name" value="PROKAR_LIPOPROTEIN"/>
    <property type="match status" value="1"/>
</dbReference>
<protein>
    <submittedName>
        <fullName evidence="7">ABC transporter substrate-binding protein</fullName>
    </submittedName>
</protein>
<dbReference type="Pfam" id="PF01547">
    <property type="entry name" value="SBP_bac_1"/>
    <property type="match status" value="1"/>
</dbReference>
<dbReference type="STRING" id="1401.BK123_20175"/>
<dbReference type="AlphaFoldDB" id="A0A1R1AY45"/>
<dbReference type="Gene3D" id="3.40.190.10">
    <property type="entry name" value="Periplasmic binding protein-like II"/>
    <property type="match status" value="2"/>
</dbReference>
<feature type="chain" id="PRO_5039385710" evidence="6">
    <location>
        <begin position="21"/>
        <end position="523"/>
    </location>
</feature>
<feature type="signal peptide" evidence="6">
    <location>
        <begin position="1"/>
        <end position="20"/>
    </location>
</feature>
<evidence type="ECO:0000256" key="2">
    <source>
        <dbReference type="ARBA" id="ARBA00022729"/>
    </source>
</evidence>
<dbReference type="PANTHER" id="PTHR43649:SF33">
    <property type="entry name" value="POLYGALACTURONAN_RHAMNOGALACTURONAN-BINDING PROTEIN YTCQ"/>
    <property type="match status" value="1"/>
</dbReference>
<evidence type="ECO:0000256" key="5">
    <source>
        <dbReference type="ARBA" id="ARBA00023288"/>
    </source>
</evidence>
<dbReference type="EMBL" id="MRTF01000007">
    <property type="protein sequence ID" value="OME90685.1"/>
    <property type="molecule type" value="Genomic_DNA"/>
</dbReference>
<sequence>MRRKWSLVLMSALITLTAVGCNGAKEAGGGTSGSSGAAADGKLSFTMSMATSGNKHVERSKDVNEERWVKELEKLTNTDIELTMLPLKDFDSKMTLMFASNDIPDVVQNVGGATSKGMSGSVEAGVFMPLDDLLKEHAPNLMKSVPKEAWQETSYDGKIYGIPAWLSNPSRRGLYIRTDLLEKTGLPAPKTVDEFLDVMREMKKEGVEFPYQMRENFKYADTILGAFDVLPSQYELQNGEVVPKFFDVENMTKALETYKTMYDEGLIPKDFATLTSSDYGKNIESGKSGMWSANAQLLAGFRGKLKNAVPDAKVDIIASPRGPENTGGHLLYSSINTSYYINSKVSEEKAIGIIKFFDWMLTPEAETYFSFGIEGETYTRENGAIKFTPPSTPEAMDEDGFRSMFWFVHDMVYNKAKEELTEDGQDMIKFMDTVVFKEGLGSIRFSPALDAYSKYPDTAPQGDDVGPKLVLDHMIKMIYGREPISDWPKVIEEYKKKGGLEIIKEATDRYNEGKGVVISENRK</sequence>
<keyword evidence="5" id="KW-0449">Lipoprotein</keyword>
<evidence type="ECO:0000256" key="3">
    <source>
        <dbReference type="ARBA" id="ARBA00023136"/>
    </source>
</evidence>
<dbReference type="RefSeq" id="WP_076324179.1">
    <property type="nucleotide sequence ID" value="NZ_MRTF01000007.1"/>
</dbReference>
<name>A0A1R1AY45_PAELA</name>
<dbReference type="PANTHER" id="PTHR43649">
    <property type="entry name" value="ARABINOSE-BINDING PROTEIN-RELATED"/>
    <property type="match status" value="1"/>
</dbReference>
<evidence type="ECO:0000313" key="8">
    <source>
        <dbReference type="Proteomes" id="UP000187074"/>
    </source>
</evidence>
<keyword evidence="3" id="KW-0472">Membrane</keyword>
<dbReference type="InterPro" id="IPR006059">
    <property type="entry name" value="SBP"/>
</dbReference>
<reference evidence="7 8" key="1">
    <citation type="submission" date="2016-11" db="EMBL/GenBank/DDBJ databases">
        <title>Paenibacillus species isolates.</title>
        <authorList>
            <person name="Beno S.M."/>
        </authorList>
    </citation>
    <scope>NUCLEOTIDE SEQUENCE [LARGE SCALE GENOMIC DNA]</scope>
    <source>
        <strain evidence="7 8">FSL F4-0100</strain>
    </source>
</reference>
<evidence type="ECO:0000313" key="7">
    <source>
        <dbReference type="EMBL" id="OME90685.1"/>
    </source>
</evidence>
<keyword evidence="1" id="KW-1003">Cell membrane</keyword>
<evidence type="ECO:0000256" key="4">
    <source>
        <dbReference type="ARBA" id="ARBA00023139"/>
    </source>
</evidence>
<evidence type="ECO:0000256" key="6">
    <source>
        <dbReference type="SAM" id="SignalP"/>
    </source>
</evidence>
<keyword evidence="4" id="KW-0564">Palmitate</keyword>
<organism evidence="7 8">
    <name type="scientific">Paenibacillus lautus</name>
    <name type="common">Bacillus lautus</name>
    <dbReference type="NCBI Taxonomy" id="1401"/>
    <lineage>
        <taxon>Bacteria</taxon>
        <taxon>Bacillati</taxon>
        <taxon>Bacillota</taxon>
        <taxon>Bacilli</taxon>
        <taxon>Bacillales</taxon>
        <taxon>Paenibacillaceae</taxon>
        <taxon>Paenibacillus</taxon>
    </lineage>
</organism>
<dbReference type="OrthoDB" id="2501893at2"/>
<dbReference type="InterPro" id="IPR050490">
    <property type="entry name" value="Bact_solute-bd_prot1"/>
</dbReference>
<keyword evidence="2 6" id="KW-0732">Signal</keyword>